<dbReference type="EnsemblPlants" id="OBART01G45200.1">
    <property type="protein sequence ID" value="OBART01G45200.1"/>
    <property type="gene ID" value="OBART01G45200"/>
</dbReference>
<proteinExistence type="predicted"/>
<name>A0A0D3EZ49_9ORYZ</name>
<accession>A0A0D3EZ49</accession>
<dbReference type="HOGENOM" id="CLU_2964494_0_0_1"/>
<sequence length="59" mass="6479">MFCSPLLTSVRCLGGRYILDNPDKLPGQGTTEQTVLKYTAAFKSLKGVKPNIDKSAENY</sequence>
<dbReference type="AlphaFoldDB" id="A0A0D3EZ49"/>
<reference evidence="1" key="1">
    <citation type="journal article" date="2009" name="Rice">
        <title>De Novo Next Generation Sequencing of Plant Genomes.</title>
        <authorList>
            <person name="Rounsley S."/>
            <person name="Marri P.R."/>
            <person name="Yu Y."/>
            <person name="He R."/>
            <person name="Sisneros N."/>
            <person name="Goicoechea J.L."/>
            <person name="Lee S.J."/>
            <person name="Angelova A."/>
            <person name="Kudrna D."/>
            <person name="Luo M."/>
            <person name="Affourtit J."/>
            <person name="Desany B."/>
            <person name="Knight J."/>
            <person name="Niazi F."/>
            <person name="Egholm M."/>
            <person name="Wing R.A."/>
        </authorList>
    </citation>
    <scope>NUCLEOTIDE SEQUENCE [LARGE SCALE GENOMIC DNA]</scope>
    <source>
        <strain evidence="1">cv. IRGC 105608</strain>
    </source>
</reference>
<protein>
    <submittedName>
        <fullName evidence="1">Uncharacterized protein</fullName>
    </submittedName>
</protein>
<keyword evidence="2" id="KW-1185">Reference proteome</keyword>
<dbReference type="Proteomes" id="UP000026960">
    <property type="component" value="Chromosome 1"/>
</dbReference>
<dbReference type="Gramene" id="OBART01G45200.1">
    <property type="protein sequence ID" value="OBART01G45200.1"/>
    <property type="gene ID" value="OBART01G45200"/>
</dbReference>
<organism evidence="1">
    <name type="scientific">Oryza barthii</name>
    <dbReference type="NCBI Taxonomy" id="65489"/>
    <lineage>
        <taxon>Eukaryota</taxon>
        <taxon>Viridiplantae</taxon>
        <taxon>Streptophyta</taxon>
        <taxon>Embryophyta</taxon>
        <taxon>Tracheophyta</taxon>
        <taxon>Spermatophyta</taxon>
        <taxon>Magnoliopsida</taxon>
        <taxon>Liliopsida</taxon>
        <taxon>Poales</taxon>
        <taxon>Poaceae</taxon>
        <taxon>BOP clade</taxon>
        <taxon>Oryzoideae</taxon>
        <taxon>Oryzeae</taxon>
        <taxon>Oryzinae</taxon>
        <taxon>Oryza</taxon>
    </lineage>
</organism>
<evidence type="ECO:0000313" key="1">
    <source>
        <dbReference type="EnsemblPlants" id="OBART01G45200.1"/>
    </source>
</evidence>
<reference evidence="1" key="2">
    <citation type="submission" date="2015-03" db="UniProtKB">
        <authorList>
            <consortium name="EnsemblPlants"/>
        </authorList>
    </citation>
    <scope>IDENTIFICATION</scope>
</reference>
<evidence type="ECO:0000313" key="2">
    <source>
        <dbReference type="Proteomes" id="UP000026960"/>
    </source>
</evidence>
<dbReference type="PaxDb" id="65489-OBART01G45200.1"/>